<dbReference type="PROSITE" id="PS50943">
    <property type="entry name" value="HTH_CROC1"/>
    <property type="match status" value="1"/>
</dbReference>
<dbReference type="Proteomes" id="UP000316238">
    <property type="component" value="Unassembled WGS sequence"/>
</dbReference>
<evidence type="ECO:0000313" key="4">
    <source>
        <dbReference type="Proteomes" id="UP000316238"/>
    </source>
</evidence>
<protein>
    <submittedName>
        <fullName evidence="3">Addiction module antidote protein, HigA family</fullName>
    </submittedName>
</protein>
<dbReference type="SUPFAM" id="SSF47413">
    <property type="entry name" value="lambda repressor-like DNA-binding domains"/>
    <property type="match status" value="1"/>
</dbReference>
<dbReference type="NCBIfam" id="TIGR02607">
    <property type="entry name" value="antidote_HigA"/>
    <property type="match status" value="1"/>
</dbReference>
<dbReference type="Pfam" id="PF01381">
    <property type="entry name" value="HTH_3"/>
    <property type="match status" value="1"/>
</dbReference>
<evidence type="ECO:0000313" key="3">
    <source>
        <dbReference type="EMBL" id="TAA74505.1"/>
    </source>
</evidence>
<dbReference type="Gene3D" id="1.10.260.40">
    <property type="entry name" value="lambda repressor-like DNA-binding domains"/>
    <property type="match status" value="1"/>
</dbReference>
<evidence type="ECO:0000259" key="2">
    <source>
        <dbReference type="PROSITE" id="PS50943"/>
    </source>
</evidence>
<organism evidence="3 4">
    <name type="scientific">Candidatus Electronema aureum</name>
    <dbReference type="NCBI Taxonomy" id="2005002"/>
    <lineage>
        <taxon>Bacteria</taxon>
        <taxon>Pseudomonadati</taxon>
        <taxon>Thermodesulfobacteriota</taxon>
        <taxon>Desulfobulbia</taxon>
        <taxon>Desulfobulbales</taxon>
        <taxon>Desulfobulbaceae</taxon>
        <taxon>Candidatus Electronema</taxon>
    </lineage>
</organism>
<feature type="domain" description="HTH cro/C1-type" evidence="2">
    <location>
        <begin position="15"/>
        <end position="69"/>
    </location>
</feature>
<dbReference type="InterPro" id="IPR001387">
    <property type="entry name" value="Cro/C1-type_HTH"/>
</dbReference>
<accession>A0A521G0I1</accession>
<dbReference type="InterPro" id="IPR013430">
    <property type="entry name" value="Toxin_antidote_HigA"/>
</dbReference>
<reference evidence="3" key="1">
    <citation type="submission" date="2017-07" db="EMBL/GenBank/DDBJ databases">
        <title>The cable genome - Insights into the physiology and evolution of filamentous bacteria capable of sulfide oxidation via long distance electron transfer.</title>
        <authorList>
            <person name="Thorup C."/>
            <person name="Bjerg J.T."/>
            <person name="Schreiber L."/>
            <person name="Nielsen L.P."/>
            <person name="Kjeldsen K.U."/>
            <person name="Boesen T."/>
            <person name="Boggild A."/>
            <person name="Meysman F."/>
            <person name="Geelhoed J."/>
            <person name="Schramm A."/>
        </authorList>
    </citation>
    <scope>NUCLEOTIDE SEQUENCE [LARGE SCALE GENOMIC DNA]</scope>
    <source>
        <strain evidence="3">GS</strain>
    </source>
</reference>
<comment type="caution">
    <text evidence="3">The sequence shown here is derived from an EMBL/GenBank/DDBJ whole genome shotgun (WGS) entry which is preliminary data.</text>
</comment>
<dbReference type="AlphaFoldDB" id="A0A521G0I1"/>
<dbReference type="GO" id="GO:0003677">
    <property type="term" value="F:DNA binding"/>
    <property type="evidence" value="ECO:0007669"/>
    <property type="project" value="UniProtKB-KW"/>
</dbReference>
<dbReference type="InterPro" id="IPR010982">
    <property type="entry name" value="Lambda_DNA-bd_dom_sf"/>
</dbReference>
<dbReference type="CDD" id="cd00093">
    <property type="entry name" value="HTH_XRE"/>
    <property type="match status" value="1"/>
</dbReference>
<dbReference type="PANTHER" id="PTHR36924">
    <property type="entry name" value="ANTITOXIN HIGA-1"/>
    <property type="match status" value="1"/>
</dbReference>
<sequence>MAEKLAPVTPGDVLLEEFMKPLNISQDKLAEDINVPLSRISQIISGTKEISADTALRLGRYFSIEPEFWINLQARYNMKKARSKLGARLDKEVKVHSAQAAR</sequence>
<evidence type="ECO:0000256" key="1">
    <source>
        <dbReference type="ARBA" id="ARBA00023125"/>
    </source>
</evidence>
<keyword evidence="1" id="KW-0238">DNA-binding</keyword>
<proteinExistence type="predicted"/>
<dbReference type="EMBL" id="NQJD01000024">
    <property type="protein sequence ID" value="TAA74505.1"/>
    <property type="molecule type" value="Genomic_DNA"/>
</dbReference>
<dbReference type="SMART" id="SM00530">
    <property type="entry name" value="HTH_XRE"/>
    <property type="match status" value="1"/>
</dbReference>
<name>A0A521G0I1_9BACT</name>
<keyword evidence="4" id="KW-1185">Reference proteome</keyword>
<gene>
    <name evidence="3" type="ORF">CDV28_1248</name>
</gene>
<dbReference type="PANTHER" id="PTHR36924:SF1">
    <property type="entry name" value="ANTITOXIN HIGA-1"/>
    <property type="match status" value="1"/>
</dbReference>